<reference evidence="2" key="1">
    <citation type="submission" date="2019-08" db="EMBL/GenBank/DDBJ databases">
        <authorList>
            <person name="Kucharzyk K."/>
            <person name="Murdoch R.W."/>
            <person name="Higgins S."/>
            <person name="Loffler F."/>
        </authorList>
    </citation>
    <scope>NUCLEOTIDE SEQUENCE</scope>
</reference>
<name>A0A645BPE7_9ZZZZ</name>
<organism evidence="2">
    <name type="scientific">bioreactor metagenome</name>
    <dbReference type="NCBI Taxonomy" id="1076179"/>
    <lineage>
        <taxon>unclassified sequences</taxon>
        <taxon>metagenomes</taxon>
        <taxon>ecological metagenomes</taxon>
    </lineage>
</organism>
<gene>
    <name evidence="2" type="ORF">SDC9_114178</name>
</gene>
<comment type="caution">
    <text evidence="2">The sequence shown here is derived from an EMBL/GenBank/DDBJ whole genome shotgun (WGS) entry which is preliminary data.</text>
</comment>
<sequence>MPVNDLNMVFTGERICFTGLSGHITNVELISTAGTQGLHQIRHQQVRHQTGVQTTRPNDDEICAQ</sequence>
<protein>
    <submittedName>
        <fullName evidence="2">Uncharacterized protein</fullName>
    </submittedName>
</protein>
<dbReference type="EMBL" id="VSSQ01021582">
    <property type="protein sequence ID" value="MPM67256.1"/>
    <property type="molecule type" value="Genomic_DNA"/>
</dbReference>
<evidence type="ECO:0000256" key="1">
    <source>
        <dbReference type="SAM" id="MobiDB-lite"/>
    </source>
</evidence>
<feature type="compositionally biased region" description="Polar residues" evidence="1">
    <location>
        <begin position="47"/>
        <end position="56"/>
    </location>
</feature>
<feature type="region of interest" description="Disordered" evidence="1">
    <location>
        <begin position="46"/>
        <end position="65"/>
    </location>
</feature>
<dbReference type="AlphaFoldDB" id="A0A645BPE7"/>
<evidence type="ECO:0000313" key="2">
    <source>
        <dbReference type="EMBL" id="MPM67256.1"/>
    </source>
</evidence>
<proteinExistence type="predicted"/>
<accession>A0A645BPE7</accession>